<dbReference type="EMBL" id="CP113787">
    <property type="protein sequence ID" value="WAL43212.1"/>
    <property type="molecule type" value="Genomic_DNA"/>
</dbReference>
<protein>
    <recommendedName>
        <fullName evidence="3">HhH-GPD domain-containing protein</fullName>
    </recommendedName>
</protein>
<name>A0AA47FH41_ACTNA</name>
<dbReference type="GO" id="GO:0006281">
    <property type="term" value="P:DNA repair"/>
    <property type="evidence" value="ECO:0007669"/>
    <property type="project" value="InterPro"/>
</dbReference>
<dbReference type="SUPFAM" id="SSF48150">
    <property type="entry name" value="DNA-glycosylase"/>
    <property type="match status" value="1"/>
</dbReference>
<reference evidence="1" key="1">
    <citation type="submission" date="2022-11" db="EMBL/GenBank/DDBJ databases">
        <title>Dental biofilm bacteria. Genome sequencing and assembly.</title>
        <authorList>
            <person name="Robertsson C."/>
        </authorList>
    </citation>
    <scope>NUCLEOTIDE SEQUENCE</scope>
    <source>
        <strain evidence="1">CW</strain>
    </source>
</reference>
<evidence type="ECO:0000313" key="1">
    <source>
        <dbReference type="EMBL" id="WAL43212.1"/>
    </source>
</evidence>
<evidence type="ECO:0000313" key="2">
    <source>
        <dbReference type="Proteomes" id="UP001163127"/>
    </source>
</evidence>
<dbReference type="AlphaFoldDB" id="A0AA47FH41"/>
<sequence>MKLPGFGPETADIVALMVYDRPRFIFDAYARRLLRQSGHDVGRGYEASRRAHEAAVVASRLDVGQLKNFHGLIITAGQRARAAGGWAVYGPTIGVGSMNR</sequence>
<dbReference type="InterPro" id="IPR011257">
    <property type="entry name" value="DNA_glycosylase"/>
</dbReference>
<evidence type="ECO:0008006" key="3">
    <source>
        <dbReference type="Google" id="ProtNLM"/>
    </source>
</evidence>
<dbReference type="Proteomes" id="UP001163127">
    <property type="component" value="Chromosome"/>
</dbReference>
<accession>A0AA47FH41</accession>
<dbReference type="GO" id="GO:0003824">
    <property type="term" value="F:catalytic activity"/>
    <property type="evidence" value="ECO:0007669"/>
    <property type="project" value="InterPro"/>
</dbReference>
<proteinExistence type="predicted"/>
<gene>
    <name evidence="1" type="ORF">OFA60_01200</name>
</gene>
<dbReference type="RefSeq" id="WP_256700490.1">
    <property type="nucleotide sequence ID" value="NZ_CP113787.1"/>
</dbReference>
<organism evidence="1 2">
    <name type="scientific">Actinomyces naeslundii</name>
    <dbReference type="NCBI Taxonomy" id="1655"/>
    <lineage>
        <taxon>Bacteria</taxon>
        <taxon>Bacillati</taxon>
        <taxon>Actinomycetota</taxon>
        <taxon>Actinomycetes</taxon>
        <taxon>Actinomycetales</taxon>
        <taxon>Actinomycetaceae</taxon>
        <taxon>Actinomyces</taxon>
    </lineage>
</organism>